<dbReference type="Proteomes" id="UP001177744">
    <property type="component" value="Unassembled WGS sequence"/>
</dbReference>
<evidence type="ECO:0000313" key="3">
    <source>
        <dbReference type="Proteomes" id="UP001177744"/>
    </source>
</evidence>
<dbReference type="InterPro" id="IPR039872">
    <property type="entry name" value="KIAA0513"/>
</dbReference>
<feature type="region of interest" description="Disordered" evidence="1">
    <location>
        <begin position="1"/>
        <end position="101"/>
    </location>
</feature>
<protein>
    <submittedName>
        <fullName evidence="2">Uncharacterized protein</fullName>
    </submittedName>
</protein>
<feature type="compositionally biased region" description="Low complexity" evidence="1">
    <location>
        <begin position="34"/>
        <end position="45"/>
    </location>
</feature>
<dbReference type="AlphaFoldDB" id="A0AA40LEZ3"/>
<dbReference type="EMBL" id="JAULJE010000021">
    <property type="protein sequence ID" value="KAK1330390.1"/>
    <property type="molecule type" value="Genomic_DNA"/>
</dbReference>
<evidence type="ECO:0000313" key="2">
    <source>
        <dbReference type="EMBL" id="KAK1330390.1"/>
    </source>
</evidence>
<reference evidence="2" key="1">
    <citation type="submission" date="2023-06" db="EMBL/GenBank/DDBJ databases">
        <title>Reference genome for the Northern bat (Eptesicus nilssonii), a most northern bat species.</title>
        <authorList>
            <person name="Laine V.N."/>
            <person name="Pulliainen A.T."/>
            <person name="Lilley T.M."/>
        </authorList>
    </citation>
    <scope>NUCLEOTIDE SEQUENCE</scope>
    <source>
        <strain evidence="2">BLF_Eptnil</strain>
        <tissue evidence="2">Kidney</tissue>
    </source>
</reference>
<dbReference type="PANTHER" id="PTHR13663">
    <property type="entry name" value="SIMILAR TO RIKEN CDNA 6430548M08"/>
    <property type="match status" value="1"/>
</dbReference>
<accession>A0AA40LEZ3</accession>
<feature type="compositionally biased region" description="Basic and acidic residues" evidence="1">
    <location>
        <begin position="86"/>
        <end position="101"/>
    </location>
</feature>
<feature type="compositionally biased region" description="Acidic residues" evidence="1">
    <location>
        <begin position="46"/>
        <end position="57"/>
    </location>
</feature>
<sequence>MEAPEVPVGSLIDFETEPSASSPMEALPAKLQDGDSSQGDGGSESETTESADSENDMGESPSHPSWDQYRRSSSNESFSSNQSTESAKDEEALELREFMRG</sequence>
<dbReference type="PANTHER" id="PTHR13663:SF2">
    <property type="entry name" value="SIMILAR TO RIKEN CDNA 6430548M08"/>
    <property type="match status" value="1"/>
</dbReference>
<gene>
    <name evidence="2" type="ORF">QTO34_010579</name>
</gene>
<evidence type="ECO:0000256" key="1">
    <source>
        <dbReference type="SAM" id="MobiDB-lite"/>
    </source>
</evidence>
<comment type="caution">
    <text evidence="2">The sequence shown here is derived from an EMBL/GenBank/DDBJ whole genome shotgun (WGS) entry which is preliminary data.</text>
</comment>
<name>A0AA40LEZ3_CNENI</name>
<keyword evidence="3" id="KW-1185">Reference proteome</keyword>
<proteinExistence type="predicted"/>
<organism evidence="2 3">
    <name type="scientific">Cnephaeus nilssonii</name>
    <name type="common">Northern bat</name>
    <name type="synonym">Eptesicus nilssonii</name>
    <dbReference type="NCBI Taxonomy" id="3371016"/>
    <lineage>
        <taxon>Eukaryota</taxon>
        <taxon>Metazoa</taxon>
        <taxon>Chordata</taxon>
        <taxon>Craniata</taxon>
        <taxon>Vertebrata</taxon>
        <taxon>Euteleostomi</taxon>
        <taxon>Mammalia</taxon>
        <taxon>Eutheria</taxon>
        <taxon>Laurasiatheria</taxon>
        <taxon>Chiroptera</taxon>
        <taxon>Yangochiroptera</taxon>
        <taxon>Vespertilionidae</taxon>
        <taxon>Cnephaeus</taxon>
    </lineage>
</organism>
<feature type="compositionally biased region" description="Low complexity" evidence="1">
    <location>
        <begin position="72"/>
        <end position="85"/>
    </location>
</feature>